<protein>
    <submittedName>
        <fullName evidence="2">Uncharacterized protein</fullName>
    </submittedName>
</protein>
<dbReference type="EMBL" id="CP163435">
    <property type="protein sequence ID" value="XDQ28759.1"/>
    <property type="molecule type" value="Genomic_DNA"/>
</dbReference>
<accession>A0AB39PIA5</accession>
<reference evidence="2" key="1">
    <citation type="submission" date="2024-07" db="EMBL/GenBank/DDBJ databases">
        <authorList>
            <person name="Yu S.T."/>
        </authorList>
    </citation>
    <scope>NUCLEOTIDE SEQUENCE</scope>
    <source>
        <strain evidence="2">R21</strain>
    </source>
</reference>
<gene>
    <name evidence="2" type="ORF">AB5J56_30540</name>
</gene>
<evidence type="ECO:0000256" key="1">
    <source>
        <dbReference type="SAM" id="MobiDB-lite"/>
    </source>
</evidence>
<sequence>MTATVSYTPIRGHRPSSPPLRMSSALTTVLGLPCSLTAVLDPRTTPVSAGWLMAAASTPLRTSATGLLMAEAARLRTVSESDRAVQAVWDAEGGHEDRASITRRRIPAVTAPITGVPAVARAIPDAARGM</sequence>
<organism evidence="2">
    <name type="scientific">Streptomyces sp. R21</name>
    <dbReference type="NCBI Taxonomy" id="3238627"/>
    <lineage>
        <taxon>Bacteria</taxon>
        <taxon>Bacillati</taxon>
        <taxon>Actinomycetota</taxon>
        <taxon>Actinomycetes</taxon>
        <taxon>Kitasatosporales</taxon>
        <taxon>Streptomycetaceae</taxon>
        <taxon>Streptomyces</taxon>
    </lineage>
</organism>
<dbReference type="AlphaFoldDB" id="A0AB39PIA5"/>
<evidence type="ECO:0000313" key="2">
    <source>
        <dbReference type="EMBL" id="XDQ28759.1"/>
    </source>
</evidence>
<dbReference type="RefSeq" id="WP_369237114.1">
    <property type="nucleotide sequence ID" value="NZ_CP163435.1"/>
</dbReference>
<name>A0AB39PIA5_9ACTN</name>
<proteinExistence type="predicted"/>
<feature type="region of interest" description="Disordered" evidence="1">
    <location>
        <begin position="1"/>
        <end position="20"/>
    </location>
</feature>